<dbReference type="eggNOG" id="COG2204">
    <property type="taxonomic scope" value="Bacteria"/>
</dbReference>
<dbReference type="InterPro" id="IPR011990">
    <property type="entry name" value="TPR-like_helical_dom_sf"/>
</dbReference>
<organism evidence="4 5">
    <name type="scientific">Pseudoalteromonas tunicata D2</name>
    <dbReference type="NCBI Taxonomy" id="87626"/>
    <lineage>
        <taxon>Bacteria</taxon>
        <taxon>Pseudomonadati</taxon>
        <taxon>Pseudomonadota</taxon>
        <taxon>Gammaproteobacteria</taxon>
        <taxon>Alteromonadales</taxon>
        <taxon>Pseudoalteromonadaceae</taxon>
        <taxon>Pseudoalteromonas</taxon>
    </lineage>
</organism>
<dbReference type="Gene3D" id="1.25.40.10">
    <property type="entry name" value="Tetratricopeptide repeat domain"/>
    <property type="match status" value="2"/>
</dbReference>
<proteinExistence type="predicted"/>
<feature type="repeat" description="TPR" evidence="2">
    <location>
        <begin position="435"/>
        <end position="468"/>
    </location>
</feature>
<evidence type="ECO:0000256" key="2">
    <source>
        <dbReference type="PROSITE-ProRule" id="PRU00339"/>
    </source>
</evidence>
<keyword evidence="1" id="KW-0597">Phosphoprotein</keyword>
<dbReference type="InterPro" id="IPR001789">
    <property type="entry name" value="Sig_transdc_resp-reg_receiver"/>
</dbReference>
<accession>A4CBL5</accession>
<evidence type="ECO:0000256" key="1">
    <source>
        <dbReference type="PROSITE-ProRule" id="PRU00169"/>
    </source>
</evidence>
<keyword evidence="5" id="KW-1185">Reference proteome</keyword>
<evidence type="ECO:0000313" key="5">
    <source>
        <dbReference type="Proteomes" id="UP000006201"/>
    </source>
</evidence>
<dbReference type="EMBL" id="AAOH01000005">
    <property type="protein sequence ID" value="EAR27752.1"/>
    <property type="molecule type" value="Genomic_DNA"/>
</dbReference>
<dbReference type="PANTHER" id="PTHR43228:SF1">
    <property type="entry name" value="TWO-COMPONENT RESPONSE REGULATOR ARR22"/>
    <property type="match status" value="1"/>
</dbReference>
<dbReference type="AlphaFoldDB" id="A4CBL5"/>
<feature type="modified residue" description="4-aspartylphosphate" evidence="1">
    <location>
        <position position="62"/>
    </location>
</feature>
<dbReference type="OrthoDB" id="7298659at2"/>
<dbReference type="SUPFAM" id="SSF52172">
    <property type="entry name" value="CheY-like"/>
    <property type="match status" value="1"/>
</dbReference>
<dbReference type="GO" id="GO:0000160">
    <property type="term" value="P:phosphorelay signal transduction system"/>
    <property type="evidence" value="ECO:0007669"/>
    <property type="project" value="InterPro"/>
</dbReference>
<reference evidence="4 5" key="1">
    <citation type="submission" date="2006-02" db="EMBL/GenBank/DDBJ databases">
        <authorList>
            <person name="Moran M.A."/>
            <person name="Kjelleberg S."/>
            <person name="Egan S."/>
            <person name="Saunders N."/>
            <person name="Thomas T."/>
            <person name="Ferriera S."/>
            <person name="Johnson J."/>
            <person name="Kravitz S."/>
            <person name="Halpern A."/>
            <person name="Remington K."/>
            <person name="Beeson K."/>
            <person name="Tran B."/>
            <person name="Rogers Y.-H."/>
            <person name="Friedman R."/>
            <person name="Venter J.C."/>
        </authorList>
    </citation>
    <scope>NUCLEOTIDE SEQUENCE [LARGE SCALE GENOMIC DNA]</scope>
    <source>
        <strain evidence="4 5">D2</strain>
    </source>
</reference>
<gene>
    <name evidence="4" type="ORF">PTD2_18060</name>
</gene>
<dbReference type="InterPro" id="IPR011006">
    <property type="entry name" value="CheY-like_superfamily"/>
</dbReference>
<evidence type="ECO:0000313" key="4">
    <source>
        <dbReference type="EMBL" id="EAR27752.1"/>
    </source>
</evidence>
<dbReference type="Proteomes" id="UP000006201">
    <property type="component" value="Unassembled WGS sequence"/>
</dbReference>
<dbReference type="InterPro" id="IPR052048">
    <property type="entry name" value="ST_Response_Regulator"/>
</dbReference>
<dbReference type="CDD" id="cd17589">
    <property type="entry name" value="REC_TPR"/>
    <property type="match status" value="1"/>
</dbReference>
<dbReference type="PROSITE" id="PS50110">
    <property type="entry name" value="RESPONSE_REGULATORY"/>
    <property type="match status" value="1"/>
</dbReference>
<sequence length="529" mass="60226">MTNPLQRYTQLKFLIVDDFSEFRLSLKQMVESFGAKHVDVCINAEEAISKYAEHYHNVILVDYNLGEGLSGLQLLEELNHRELLKPGTIFILITGETAMELVMGALEYRPDDYLAKPFTRNTLKTRLDKLVHLQEVFSPIYQALSKGKPNLAIECCDALQQSSRLTMHCLRLKGDILLKSGSYAKAVNVFTTVIEQHELNWALMGLARAYSGLNKLSEIEQLCKKIITKNKSALEAYDLLAETQCALGEFEEAYSLLKSACEISPNSLIRQRKLGSLAERYLDLEIAYNAFKKVISLGKYSIKIRPDDYLSLLQIIVQIQFGSFGSLSLRAPKEYAGIYRDISRRYLGDFQLALALQLHQALLKYLSNDKDTGLTEIKELLSRCQQLPDRLKPFLIHQITFVEQRIEEPEVKNTINQQFLSNRADLVTQENFNKANNYNRQGMVKFKEKDYLAAKNAFKTALMNSPSNINIALNLLQCLYRLAENHQRNAIEPALLSLCAQSLECVDPADHRFAHSQSLFRNIKAIIAQ</sequence>
<dbReference type="Pfam" id="PF13181">
    <property type="entry name" value="TPR_8"/>
    <property type="match status" value="1"/>
</dbReference>
<comment type="caution">
    <text evidence="4">The sequence shown here is derived from an EMBL/GenBank/DDBJ whole genome shotgun (WGS) entry which is preliminary data.</text>
</comment>
<dbReference type="SMART" id="SM00448">
    <property type="entry name" value="REC"/>
    <property type="match status" value="1"/>
</dbReference>
<feature type="repeat" description="TPR" evidence="2">
    <location>
        <begin position="234"/>
        <end position="267"/>
    </location>
</feature>
<dbReference type="Pfam" id="PF00072">
    <property type="entry name" value="Response_reg"/>
    <property type="match status" value="1"/>
</dbReference>
<dbReference type="SUPFAM" id="SSF48452">
    <property type="entry name" value="TPR-like"/>
    <property type="match status" value="1"/>
</dbReference>
<dbReference type="PROSITE" id="PS50005">
    <property type="entry name" value="TPR"/>
    <property type="match status" value="2"/>
</dbReference>
<dbReference type="PANTHER" id="PTHR43228">
    <property type="entry name" value="TWO-COMPONENT RESPONSE REGULATOR"/>
    <property type="match status" value="1"/>
</dbReference>
<dbReference type="STRING" id="87626.PTD2_18060"/>
<dbReference type="HOGENOM" id="CLU_035496_1_0_6"/>
<feature type="domain" description="Response regulatory" evidence="3">
    <location>
        <begin position="12"/>
        <end position="131"/>
    </location>
</feature>
<dbReference type="InterPro" id="IPR019734">
    <property type="entry name" value="TPR_rpt"/>
</dbReference>
<dbReference type="Gene3D" id="3.40.50.2300">
    <property type="match status" value="1"/>
</dbReference>
<name>A4CBL5_9GAMM</name>
<dbReference type="RefSeq" id="WP_009839584.1">
    <property type="nucleotide sequence ID" value="NZ_CH959301.1"/>
</dbReference>
<evidence type="ECO:0000259" key="3">
    <source>
        <dbReference type="PROSITE" id="PS50110"/>
    </source>
</evidence>
<protein>
    <submittedName>
        <fullName evidence="4">CheY-like receiver protein</fullName>
    </submittedName>
</protein>
<dbReference type="SMART" id="SM00028">
    <property type="entry name" value="TPR"/>
    <property type="match status" value="3"/>
</dbReference>
<keyword evidence="2" id="KW-0802">TPR repeat</keyword>